<dbReference type="PANTHER" id="PTHR33154">
    <property type="entry name" value="TRANSCRIPTIONAL REGULATOR, ARSR FAMILY"/>
    <property type="match status" value="1"/>
</dbReference>
<dbReference type="InterPro" id="IPR036388">
    <property type="entry name" value="WH-like_DNA-bd_sf"/>
</dbReference>
<dbReference type="PROSITE" id="PS50987">
    <property type="entry name" value="HTH_ARSR_2"/>
    <property type="match status" value="1"/>
</dbReference>
<keyword evidence="3" id="KW-0804">Transcription</keyword>
<evidence type="ECO:0000256" key="1">
    <source>
        <dbReference type="ARBA" id="ARBA00023015"/>
    </source>
</evidence>
<evidence type="ECO:0000313" key="5">
    <source>
        <dbReference type="EMBL" id="WEU40856.1"/>
    </source>
</evidence>
<sequence>MSERIDLTEVQLKRLARLIKEKCVEYDLQSYVSLLKNVDSKLNKEWVRKINFILKAISNFNRLKILLLLFEREMCGCEINILLGLSQPTTSHHLSVLQKAGLVSCRVSWRWKYYSLSEVGGKFLRFLLALN</sequence>
<dbReference type="KEGG" id="oyw:OdinLCB4_002770"/>
<dbReference type="InterPro" id="IPR036390">
    <property type="entry name" value="WH_DNA-bd_sf"/>
</dbReference>
<protein>
    <submittedName>
        <fullName evidence="5">Metalloregulator ArsR/SmtB family transcription factor</fullName>
    </submittedName>
</protein>
<dbReference type="Gene3D" id="1.10.10.10">
    <property type="entry name" value="Winged helix-like DNA-binding domain superfamily/Winged helix DNA-binding domain"/>
    <property type="match status" value="1"/>
</dbReference>
<accession>A0AAF0IBX4</accession>
<dbReference type="AlphaFoldDB" id="A0AAF0IBX4"/>
<dbReference type="NCBIfam" id="NF033788">
    <property type="entry name" value="HTH_metalloreg"/>
    <property type="match status" value="1"/>
</dbReference>
<dbReference type="PANTHER" id="PTHR33154:SF33">
    <property type="entry name" value="TRANSCRIPTIONAL REPRESSOR SDPR"/>
    <property type="match status" value="1"/>
</dbReference>
<dbReference type="SMART" id="SM00418">
    <property type="entry name" value="HTH_ARSR"/>
    <property type="match status" value="1"/>
</dbReference>
<dbReference type="SUPFAM" id="SSF46785">
    <property type="entry name" value="Winged helix' DNA-binding domain"/>
    <property type="match status" value="1"/>
</dbReference>
<keyword evidence="2" id="KW-0238">DNA-binding</keyword>
<dbReference type="GO" id="GO:0003700">
    <property type="term" value="F:DNA-binding transcription factor activity"/>
    <property type="evidence" value="ECO:0007669"/>
    <property type="project" value="InterPro"/>
</dbReference>
<dbReference type="Pfam" id="PF01022">
    <property type="entry name" value="HTH_5"/>
    <property type="match status" value="1"/>
</dbReference>
<evidence type="ECO:0000256" key="3">
    <source>
        <dbReference type="ARBA" id="ARBA00023163"/>
    </source>
</evidence>
<dbReference type="InterPro" id="IPR011991">
    <property type="entry name" value="ArsR-like_HTH"/>
</dbReference>
<reference evidence="5" key="2">
    <citation type="journal article" date="2022" name="Nat. Microbiol.">
        <title>A closed Candidatus Odinarchaeum chromosome exposes Asgard archaeal viruses.</title>
        <authorList>
            <person name="Tamarit D."/>
            <person name="Caceres E.F."/>
            <person name="Krupovic M."/>
            <person name="Nijland R."/>
            <person name="Eme L."/>
            <person name="Robinson N.P."/>
            <person name="Ettema T.J.G."/>
        </authorList>
    </citation>
    <scope>NUCLEOTIDE SEQUENCE</scope>
    <source>
        <strain evidence="5">LCB_4</strain>
    </source>
</reference>
<evidence type="ECO:0000259" key="4">
    <source>
        <dbReference type="PROSITE" id="PS50987"/>
    </source>
</evidence>
<dbReference type="PRINTS" id="PR00778">
    <property type="entry name" value="HTHARSR"/>
</dbReference>
<dbReference type="Proteomes" id="UP000186851">
    <property type="component" value="Chromosome"/>
</dbReference>
<proteinExistence type="predicted"/>
<evidence type="ECO:0000256" key="2">
    <source>
        <dbReference type="ARBA" id="ARBA00023125"/>
    </source>
</evidence>
<evidence type="ECO:0000313" key="6">
    <source>
        <dbReference type="Proteomes" id="UP000186851"/>
    </source>
</evidence>
<dbReference type="EMBL" id="CP091871">
    <property type="protein sequence ID" value="WEU40856.1"/>
    <property type="molecule type" value="Genomic_DNA"/>
</dbReference>
<name>A0AAF0IBX4_ODILC</name>
<reference evidence="5" key="1">
    <citation type="journal article" date="2017" name="Nature">
        <title>Asgard archaea illuminate the origin of eukaryotic cellular complexity.</title>
        <authorList>
            <person name="Zaremba-Niedzwiedzka K."/>
            <person name="Caceres E.F."/>
            <person name="Saw J.H."/>
            <person name="Backstrom D."/>
            <person name="Juzokaite L."/>
            <person name="Vancaester E."/>
            <person name="Seitz K.W."/>
            <person name="Anantharaman K."/>
            <person name="Starnawski P."/>
            <person name="Kjeldsen K.U."/>
            <person name="Scott M.B."/>
            <person name="Nunoura T."/>
            <person name="Banfield J.F."/>
            <person name="Schramm A."/>
            <person name="Baker B.J."/>
            <person name="Spang A."/>
            <person name="Ettema T.J.G."/>
        </authorList>
    </citation>
    <scope>NUCLEOTIDE SEQUENCE</scope>
    <source>
        <strain evidence="5">LCB_4</strain>
    </source>
</reference>
<dbReference type="GO" id="GO:0003677">
    <property type="term" value="F:DNA binding"/>
    <property type="evidence" value="ECO:0007669"/>
    <property type="project" value="UniProtKB-KW"/>
</dbReference>
<dbReference type="CDD" id="cd00090">
    <property type="entry name" value="HTH_ARSR"/>
    <property type="match status" value="1"/>
</dbReference>
<dbReference type="InterPro" id="IPR001845">
    <property type="entry name" value="HTH_ArsR_DNA-bd_dom"/>
</dbReference>
<keyword evidence="1" id="KW-0805">Transcription regulation</keyword>
<gene>
    <name evidence="5" type="ORF">OdinLCB4_002770</name>
</gene>
<dbReference type="InterPro" id="IPR051081">
    <property type="entry name" value="HTH_MetalResp_TranReg"/>
</dbReference>
<organism evidence="5 6">
    <name type="scientific">Odinarchaeota yellowstonii (strain LCB_4)</name>
    <dbReference type="NCBI Taxonomy" id="1841599"/>
    <lineage>
        <taxon>Archaea</taxon>
        <taxon>Promethearchaeati</taxon>
        <taxon>Candidatus Odinarchaeota</taxon>
        <taxon>Candidatus Odinarchaeia</taxon>
        <taxon>Candidatus Odinarchaeales</taxon>
        <taxon>Candidatus Odinarchaeaceae</taxon>
        <taxon>Candidatus Odinarchaeum</taxon>
    </lineage>
</organism>
<feature type="domain" description="HTH arsR-type" evidence="4">
    <location>
        <begin position="42"/>
        <end position="131"/>
    </location>
</feature>